<name>A0A537LK91_9BACT</name>
<feature type="domain" description="Solute-binding protein family 5" evidence="6">
    <location>
        <begin position="96"/>
        <end position="461"/>
    </location>
</feature>
<dbReference type="PANTHER" id="PTHR30290">
    <property type="entry name" value="PERIPLASMIC BINDING COMPONENT OF ABC TRANSPORTER"/>
    <property type="match status" value="1"/>
</dbReference>
<keyword evidence="5" id="KW-1133">Transmembrane helix</keyword>
<comment type="caution">
    <text evidence="7">The sequence shown here is derived from an EMBL/GenBank/DDBJ whole genome shotgun (WGS) entry which is preliminary data.</text>
</comment>
<dbReference type="SUPFAM" id="SSF53850">
    <property type="entry name" value="Periplasmic binding protein-like II"/>
    <property type="match status" value="1"/>
</dbReference>
<dbReference type="InterPro" id="IPR030678">
    <property type="entry name" value="Peptide/Ni-bd"/>
</dbReference>
<proteinExistence type="inferred from homology"/>
<dbReference type="GO" id="GO:1904680">
    <property type="term" value="F:peptide transmembrane transporter activity"/>
    <property type="evidence" value="ECO:0007669"/>
    <property type="project" value="TreeGrafter"/>
</dbReference>
<evidence type="ECO:0000313" key="7">
    <source>
        <dbReference type="EMBL" id="TMJ08429.1"/>
    </source>
</evidence>
<dbReference type="GO" id="GO:0030313">
    <property type="term" value="C:cell envelope"/>
    <property type="evidence" value="ECO:0007669"/>
    <property type="project" value="UniProtKB-SubCell"/>
</dbReference>
<dbReference type="PROSITE" id="PS51318">
    <property type="entry name" value="TAT"/>
    <property type="match status" value="1"/>
</dbReference>
<dbReference type="Gene3D" id="3.90.76.10">
    <property type="entry name" value="Dipeptide-binding Protein, Domain 1"/>
    <property type="match status" value="1"/>
</dbReference>
<dbReference type="PANTHER" id="PTHR30290:SF10">
    <property type="entry name" value="PERIPLASMIC OLIGOPEPTIDE-BINDING PROTEIN-RELATED"/>
    <property type="match status" value="1"/>
</dbReference>
<sequence>MSASRHDSARNDRFAVSRREFLRLIGGGAGLIAASRLLPISATRAAPPGQTAALIVAANFVIKSLDPARTIETTSEMVNHGTYDSLVTFDGEDLKTPKPSLATSWRVSNDGKIYTFTLRQGVKFSSGNPLTARDVKWSLDRILNLKANSLFLLDGVEDVLVLDPLRVAIRMKAPKPSILPILSSPSLGILDSKLVTEQGGDATADAREKDKAESYLNARSAGTGAYILTRYVPSQEVVLERNPNHWRPAAQVERIVIRNVAEPATEQIQLEKGDIDIATGLGQDQLQALRRAQGVSVKTSPAATTFYVLMNANPSVGGPFANPKIQQAVRYALDYQGILAIAGAGSVRLAGVIPTIFPGAMDPAQGPTTDRDRARSLIRESGITEVRGQLSYASDSTIWGVQMNILAQKIQADLSAVGMRLELNGLPISTSLQQYRDGKNQVGVWSWAADYPDASDFLVYLPGRTVGKRAGWFADASPAAKSLADLGDQVEMELDSAKRLALYQRIDRQLAEIGPYAPLFQPAVPYAFRSNVSGVTFNSVWGVDFYALTRTT</sequence>
<dbReference type="Proteomes" id="UP000315217">
    <property type="component" value="Unassembled WGS sequence"/>
</dbReference>
<protein>
    <submittedName>
        <fullName evidence="7">ABC transporter substrate-binding protein</fullName>
    </submittedName>
</protein>
<comment type="subcellular location">
    <subcellularLocation>
        <location evidence="1">Cell envelope</location>
    </subcellularLocation>
</comment>
<dbReference type="Pfam" id="PF00496">
    <property type="entry name" value="SBP_bac_5"/>
    <property type="match status" value="1"/>
</dbReference>
<accession>A0A537LK91</accession>
<dbReference type="InterPro" id="IPR039424">
    <property type="entry name" value="SBP_5"/>
</dbReference>
<reference evidence="7 8" key="1">
    <citation type="journal article" date="2019" name="Nat. Microbiol.">
        <title>Mediterranean grassland soil C-N compound turnover is dependent on rainfall and depth, and is mediated by genomically divergent microorganisms.</title>
        <authorList>
            <person name="Diamond S."/>
            <person name="Andeer P.F."/>
            <person name="Li Z."/>
            <person name="Crits-Christoph A."/>
            <person name="Burstein D."/>
            <person name="Anantharaman K."/>
            <person name="Lane K.R."/>
            <person name="Thomas B.C."/>
            <person name="Pan C."/>
            <person name="Northen T.R."/>
            <person name="Banfield J.F."/>
        </authorList>
    </citation>
    <scope>NUCLEOTIDE SEQUENCE [LARGE SCALE GENOMIC DNA]</scope>
    <source>
        <strain evidence="7">NP_1</strain>
    </source>
</reference>
<gene>
    <name evidence="7" type="ORF">E6G98_12190</name>
</gene>
<feature type="transmembrane region" description="Helical" evidence="5">
    <location>
        <begin position="21"/>
        <end position="38"/>
    </location>
</feature>
<dbReference type="GO" id="GO:0015833">
    <property type="term" value="P:peptide transport"/>
    <property type="evidence" value="ECO:0007669"/>
    <property type="project" value="TreeGrafter"/>
</dbReference>
<dbReference type="InterPro" id="IPR000914">
    <property type="entry name" value="SBP_5_dom"/>
</dbReference>
<keyword evidence="5" id="KW-0812">Transmembrane</keyword>
<dbReference type="EMBL" id="VBAI01000195">
    <property type="protein sequence ID" value="TMJ08429.1"/>
    <property type="molecule type" value="Genomic_DNA"/>
</dbReference>
<keyword evidence="5" id="KW-0472">Membrane</keyword>
<evidence type="ECO:0000256" key="2">
    <source>
        <dbReference type="ARBA" id="ARBA00005695"/>
    </source>
</evidence>
<dbReference type="AlphaFoldDB" id="A0A537LK91"/>
<comment type="similarity">
    <text evidence="2">Belongs to the bacterial solute-binding protein 5 family.</text>
</comment>
<dbReference type="CDD" id="cd08512">
    <property type="entry name" value="PBP2_NikA_DppA_OppA_like_7"/>
    <property type="match status" value="1"/>
</dbReference>
<evidence type="ECO:0000256" key="4">
    <source>
        <dbReference type="ARBA" id="ARBA00022729"/>
    </source>
</evidence>
<dbReference type="PIRSF" id="PIRSF002741">
    <property type="entry name" value="MppA"/>
    <property type="match status" value="1"/>
</dbReference>
<evidence type="ECO:0000259" key="6">
    <source>
        <dbReference type="Pfam" id="PF00496"/>
    </source>
</evidence>
<dbReference type="GO" id="GO:0042597">
    <property type="term" value="C:periplasmic space"/>
    <property type="evidence" value="ECO:0007669"/>
    <property type="project" value="UniProtKB-ARBA"/>
</dbReference>
<keyword evidence="3" id="KW-0813">Transport</keyword>
<dbReference type="InterPro" id="IPR006311">
    <property type="entry name" value="TAT_signal"/>
</dbReference>
<evidence type="ECO:0000256" key="5">
    <source>
        <dbReference type="SAM" id="Phobius"/>
    </source>
</evidence>
<organism evidence="7 8">
    <name type="scientific">Candidatus Segetimicrobium genomatis</name>
    <dbReference type="NCBI Taxonomy" id="2569760"/>
    <lineage>
        <taxon>Bacteria</taxon>
        <taxon>Bacillati</taxon>
        <taxon>Candidatus Sysuimicrobiota</taxon>
        <taxon>Candidatus Sysuimicrobiia</taxon>
        <taxon>Candidatus Sysuimicrobiales</taxon>
        <taxon>Candidatus Segetimicrobiaceae</taxon>
        <taxon>Candidatus Segetimicrobium</taxon>
    </lineage>
</organism>
<keyword evidence="4" id="KW-0732">Signal</keyword>
<evidence type="ECO:0000256" key="3">
    <source>
        <dbReference type="ARBA" id="ARBA00022448"/>
    </source>
</evidence>
<dbReference type="Gene3D" id="3.10.105.10">
    <property type="entry name" value="Dipeptide-binding Protein, Domain 3"/>
    <property type="match status" value="1"/>
</dbReference>
<evidence type="ECO:0000313" key="8">
    <source>
        <dbReference type="Proteomes" id="UP000315217"/>
    </source>
</evidence>
<evidence type="ECO:0000256" key="1">
    <source>
        <dbReference type="ARBA" id="ARBA00004196"/>
    </source>
</evidence>
<dbReference type="Gene3D" id="3.40.190.10">
    <property type="entry name" value="Periplasmic binding protein-like II"/>
    <property type="match status" value="1"/>
</dbReference>
<dbReference type="GO" id="GO:0043190">
    <property type="term" value="C:ATP-binding cassette (ABC) transporter complex"/>
    <property type="evidence" value="ECO:0007669"/>
    <property type="project" value="InterPro"/>
</dbReference>